<keyword evidence="7" id="KW-1015">Disulfide bond</keyword>
<evidence type="ECO:0000313" key="9">
    <source>
        <dbReference type="EMBL" id="KEY72627.1"/>
    </source>
</evidence>
<keyword evidence="2" id="KW-0719">Serine esterase</keyword>
<dbReference type="Pfam" id="PF07519">
    <property type="entry name" value="Tannase"/>
    <property type="match status" value="1"/>
</dbReference>
<dbReference type="Proteomes" id="UP000028045">
    <property type="component" value="Unassembled WGS sequence"/>
</dbReference>
<reference evidence="9 10" key="1">
    <citation type="journal article" date="2014" name="BMC Genomics">
        <title>Comparative genome sequencing reveals chemotype-specific gene clusters in the toxigenic black mold Stachybotrys.</title>
        <authorList>
            <person name="Semeiks J."/>
            <person name="Borek D."/>
            <person name="Otwinowski Z."/>
            <person name="Grishin N.V."/>
        </authorList>
    </citation>
    <scope>NUCLEOTIDE SEQUENCE [LARGE SCALE GENOMIC DNA]</scope>
    <source>
        <strain evidence="10">CBS 109288 / IBT 7711</strain>
    </source>
</reference>
<dbReference type="GO" id="GO:0030600">
    <property type="term" value="F:feruloyl esterase activity"/>
    <property type="evidence" value="ECO:0007669"/>
    <property type="project" value="UniProtKB-ARBA"/>
</dbReference>
<comment type="similarity">
    <text evidence="1 8">Belongs to the tannase family.</text>
</comment>
<accession>A0A084B4Z8</accession>
<sequence>MAKCLCSPQAIVPPELTSINVLEVSAVPITGYAIPQSEVPNHGVFPPGTVDFCNVTVTFTHASIDQQIIVEIWLPSKETWNNRILAIGGGGFATGRTRYDQMAGIVSERFATFTTDGGLADPFSPVTWALDNTGAMDEAMMEYWGHTSLGDMTTIGKSIVSSFYGRPANYSYYSGCSMGGLQGYGLAQRYPDAYDGIAAAAPAIRLHEIFMSWVWPQLQMNLAGEYPYGCEIDSLTAIAVGRCDGKDRVEDGIITDPYSCDPFDPFTEVGAPAEKCRDPDSTKISMAAAYVVNATWTGIVDEAGEPIFFAQHPGTDLTGITTGAGVATTTCRDVGEDCAGVPLPLGPVWLQVFGLEEQEFPFGNLTLEEFYSVLRDRKSFFDRYVGSINANLSDFKEAGGKLITYHGLVDQTIPADLTRDYYEQVMAFDADVSDYFRYFEVPALGHCVGNGHPDSTFNVLRRWVENGVVPDSIPISLADSSSNMNNRIVCPYPRVSVFLPECGDSAHAGCFACQ</sequence>
<keyword evidence="5 8" id="KW-0378">Hydrolase</keyword>
<dbReference type="GO" id="GO:0046872">
    <property type="term" value="F:metal ion binding"/>
    <property type="evidence" value="ECO:0007669"/>
    <property type="project" value="UniProtKB-KW"/>
</dbReference>
<keyword evidence="6" id="KW-0106">Calcium</keyword>
<dbReference type="EC" id="3.1.1.-" evidence="8"/>
<keyword evidence="3" id="KW-0479">Metal-binding</keyword>
<dbReference type="InterPro" id="IPR011118">
    <property type="entry name" value="Tannase/feruloyl_esterase"/>
</dbReference>
<evidence type="ECO:0000256" key="2">
    <source>
        <dbReference type="ARBA" id="ARBA00022487"/>
    </source>
</evidence>
<dbReference type="Gene3D" id="3.40.50.1820">
    <property type="entry name" value="alpha/beta hydrolase"/>
    <property type="match status" value="1"/>
</dbReference>
<evidence type="ECO:0000256" key="5">
    <source>
        <dbReference type="ARBA" id="ARBA00022801"/>
    </source>
</evidence>
<organism evidence="9 10">
    <name type="scientific">Stachybotrys chartarum (strain CBS 109288 / IBT 7711)</name>
    <name type="common">Toxic black mold</name>
    <name type="synonym">Stilbospora chartarum</name>
    <dbReference type="NCBI Taxonomy" id="1280523"/>
    <lineage>
        <taxon>Eukaryota</taxon>
        <taxon>Fungi</taxon>
        <taxon>Dikarya</taxon>
        <taxon>Ascomycota</taxon>
        <taxon>Pezizomycotina</taxon>
        <taxon>Sordariomycetes</taxon>
        <taxon>Hypocreomycetidae</taxon>
        <taxon>Hypocreales</taxon>
        <taxon>Stachybotryaceae</taxon>
        <taxon>Stachybotrys</taxon>
    </lineage>
</organism>
<gene>
    <name evidence="9" type="ORF">S7711_06262</name>
</gene>
<name>A0A084B4Z8_STACB</name>
<dbReference type="SUPFAM" id="SSF53474">
    <property type="entry name" value="alpha/beta-Hydrolases"/>
    <property type="match status" value="1"/>
</dbReference>
<dbReference type="HOGENOM" id="CLU_014819_3_2_1"/>
<dbReference type="PANTHER" id="PTHR33938:SF13">
    <property type="entry name" value="CARBOXYLIC ESTER HYDROLASE"/>
    <property type="match status" value="1"/>
</dbReference>
<dbReference type="OrthoDB" id="3039123at2759"/>
<dbReference type="PANTHER" id="PTHR33938">
    <property type="entry name" value="FERULOYL ESTERASE B-RELATED"/>
    <property type="match status" value="1"/>
</dbReference>
<evidence type="ECO:0000256" key="3">
    <source>
        <dbReference type="ARBA" id="ARBA00022723"/>
    </source>
</evidence>
<evidence type="ECO:0000256" key="7">
    <source>
        <dbReference type="ARBA" id="ARBA00023157"/>
    </source>
</evidence>
<evidence type="ECO:0000313" key="10">
    <source>
        <dbReference type="Proteomes" id="UP000028045"/>
    </source>
</evidence>
<dbReference type="AlphaFoldDB" id="A0A084B4Z8"/>
<evidence type="ECO:0000256" key="1">
    <source>
        <dbReference type="ARBA" id="ARBA00006249"/>
    </source>
</evidence>
<dbReference type="InterPro" id="IPR029058">
    <property type="entry name" value="AB_hydrolase_fold"/>
</dbReference>
<dbReference type="EMBL" id="KL648054">
    <property type="protein sequence ID" value="KEY72627.1"/>
    <property type="molecule type" value="Genomic_DNA"/>
</dbReference>
<evidence type="ECO:0000256" key="6">
    <source>
        <dbReference type="ARBA" id="ARBA00022837"/>
    </source>
</evidence>
<proteinExistence type="inferred from homology"/>
<keyword evidence="10" id="KW-1185">Reference proteome</keyword>
<keyword evidence="4" id="KW-0732">Signal</keyword>
<protein>
    <recommendedName>
        <fullName evidence="8">Carboxylic ester hydrolase</fullName>
        <ecNumber evidence="8">3.1.1.-</ecNumber>
    </recommendedName>
</protein>
<evidence type="ECO:0000256" key="4">
    <source>
        <dbReference type="ARBA" id="ARBA00022729"/>
    </source>
</evidence>
<evidence type="ECO:0000256" key="8">
    <source>
        <dbReference type="RuleBase" id="RU361238"/>
    </source>
</evidence>